<evidence type="ECO:0000313" key="4">
    <source>
        <dbReference type="Proteomes" id="UP000708148"/>
    </source>
</evidence>
<dbReference type="SUPFAM" id="SSF100895">
    <property type="entry name" value="Kazal-type serine protease inhibitors"/>
    <property type="match status" value="5"/>
</dbReference>
<dbReference type="InterPro" id="IPR036645">
    <property type="entry name" value="Elafin-like_sf"/>
</dbReference>
<evidence type="ECO:0000259" key="1">
    <source>
        <dbReference type="PROSITE" id="PS51390"/>
    </source>
</evidence>
<dbReference type="EMBL" id="CAJHUC010003099">
    <property type="protein sequence ID" value="CAD7705350.1"/>
    <property type="molecule type" value="Genomic_DNA"/>
</dbReference>
<gene>
    <name evidence="3" type="ORF">OSTQU699_LOCUS10705</name>
</gene>
<dbReference type="PANTHER" id="PTHR21131">
    <property type="entry name" value="SERINE-TYPE ENDOPEPTIDASE INHIBITOR"/>
    <property type="match status" value="1"/>
</dbReference>
<dbReference type="GO" id="GO:0030414">
    <property type="term" value="F:peptidase inhibitor activity"/>
    <property type="evidence" value="ECO:0007669"/>
    <property type="project" value="InterPro"/>
</dbReference>
<dbReference type="Gene3D" id="3.30.60.30">
    <property type="match status" value="5"/>
</dbReference>
<reference evidence="3" key="1">
    <citation type="submission" date="2020-12" db="EMBL/GenBank/DDBJ databases">
        <authorList>
            <person name="Iha C."/>
        </authorList>
    </citation>
    <scope>NUCLEOTIDE SEQUENCE</scope>
</reference>
<dbReference type="CDD" id="cd00199">
    <property type="entry name" value="WAP"/>
    <property type="match status" value="1"/>
</dbReference>
<dbReference type="PROSITE" id="PS00282">
    <property type="entry name" value="KAZAL_1"/>
    <property type="match status" value="3"/>
</dbReference>
<dbReference type="SMART" id="SM00280">
    <property type="entry name" value="KAZAL"/>
    <property type="match status" value="5"/>
</dbReference>
<dbReference type="Pfam" id="PF00095">
    <property type="entry name" value="WAP"/>
    <property type="match status" value="1"/>
</dbReference>
<evidence type="ECO:0000259" key="2">
    <source>
        <dbReference type="PROSITE" id="PS51465"/>
    </source>
</evidence>
<sequence length="443" mass="47052">MASTAASDAQPLWFAGPGDNNLAACSCIALYDPVCGKDGVTYGNSCEAGCRNVEVECNGECPCPKFACRCGYILDPVCGSDGKQYPNPCTASCERAEVACKGACPCEKPTGPCPNGDLHHCFVNPCDNAKCPAYPGAKCKADYCGGCFAKFFNGGVEVTDKCEEQGCVCPEIYAPVCGTDGKTYSNECEAECAHTPIECEGECPCQTDPCKNCEQCLAIDFVDKPGKLVCQKCDPGYILTEEGYCDGCACPQHYDPVCGVDGKTYGNSCEAGCAHVEAECKGECPCKPKECVCTKEYNPQCGKDGTTYGNPCEAKCTNAEIECQGECPCSKTKPGSCPPVRPNTIGICAELCTGDEDCPGKRKCCSNGCGSVCTKPVADNEPKDCPPEDIVHCIADPCTVTECKAFPWARCVSDYCGGCHAKFFIGRREVTDKCDRKKPWLRG</sequence>
<dbReference type="SMART" id="SM00217">
    <property type="entry name" value="WAP"/>
    <property type="match status" value="1"/>
</dbReference>
<dbReference type="GO" id="GO:0005576">
    <property type="term" value="C:extracellular region"/>
    <property type="evidence" value="ECO:0007669"/>
    <property type="project" value="InterPro"/>
</dbReference>
<organism evidence="3 4">
    <name type="scientific">Ostreobium quekettii</name>
    <dbReference type="NCBI Taxonomy" id="121088"/>
    <lineage>
        <taxon>Eukaryota</taxon>
        <taxon>Viridiplantae</taxon>
        <taxon>Chlorophyta</taxon>
        <taxon>core chlorophytes</taxon>
        <taxon>Ulvophyceae</taxon>
        <taxon>TCBD clade</taxon>
        <taxon>Bryopsidales</taxon>
        <taxon>Ostreobineae</taxon>
        <taxon>Ostreobiaceae</taxon>
        <taxon>Ostreobium</taxon>
    </lineage>
</organism>
<dbReference type="InterPro" id="IPR036058">
    <property type="entry name" value="Kazal_dom_sf"/>
</dbReference>
<dbReference type="SUPFAM" id="SSF57256">
    <property type="entry name" value="Elafin-like"/>
    <property type="match status" value="1"/>
</dbReference>
<dbReference type="AlphaFoldDB" id="A0A8S1JDK1"/>
<keyword evidence="4" id="KW-1185">Reference proteome</keyword>
<feature type="domain" description="WAP" evidence="1">
    <location>
        <begin position="330"/>
        <end position="377"/>
    </location>
</feature>
<accession>A0A8S1JDK1</accession>
<feature type="domain" description="Kazal-like" evidence="2">
    <location>
        <begin position="156"/>
        <end position="204"/>
    </location>
</feature>
<dbReference type="InterPro" id="IPR053265">
    <property type="entry name" value="Serpin"/>
</dbReference>
<dbReference type="PROSITE" id="PS51465">
    <property type="entry name" value="KAZAL_2"/>
    <property type="match status" value="5"/>
</dbReference>
<proteinExistence type="predicted"/>
<comment type="caution">
    <text evidence="3">The sequence shown here is derived from an EMBL/GenBank/DDBJ whole genome shotgun (WGS) entry which is preliminary data.</text>
</comment>
<feature type="domain" description="Kazal-like" evidence="2">
    <location>
        <begin position="19"/>
        <end position="62"/>
    </location>
</feature>
<dbReference type="CDD" id="cd00104">
    <property type="entry name" value="KAZAL_FS"/>
    <property type="match status" value="1"/>
</dbReference>
<protein>
    <submittedName>
        <fullName evidence="3">Uncharacterized protein</fullName>
    </submittedName>
</protein>
<dbReference type="OrthoDB" id="544930at2759"/>
<name>A0A8S1JDK1_9CHLO</name>
<dbReference type="Pfam" id="PF07648">
    <property type="entry name" value="Kazal_2"/>
    <property type="match status" value="3"/>
</dbReference>
<feature type="domain" description="Kazal-like" evidence="2">
    <location>
        <begin position="239"/>
        <end position="285"/>
    </location>
</feature>
<dbReference type="Pfam" id="PF00050">
    <property type="entry name" value="Kazal_1"/>
    <property type="match status" value="2"/>
</dbReference>
<dbReference type="InterPro" id="IPR008197">
    <property type="entry name" value="WAP_dom"/>
</dbReference>
<feature type="domain" description="Kazal-like" evidence="2">
    <location>
        <begin position="63"/>
        <end position="105"/>
    </location>
</feature>
<dbReference type="PROSITE" id="PS51390">
    <property type="entry name" value="WAP"/>
    <property type="match status" value="1"/>
</dbReference>
<dbReference type="PANTHER" id="PTHR21131:SF0">
    <property type="entry name" value="GEO10195P1-RELATED"/>
    <property type="match status" value="1"/>
</dbReference>
<evidence type="ECO:0000313" key="3">
    <source>
        <dbReference type="EMBL" id="CAD7705350.1"/>
    </source>
</evidence>
<dbReference type="PRINTS" id="PR00003">
    <property type="entry name" value="4DISULPHCORE"/>
</dbReference>
<dbReference type="Proteomes" id="UP000708148">
    <property type="component" value="Unassembled WGS sequence"/>
</dbReference>
<dbReference type="InterPro" id="IPR002350">
    <property type="entry name" value="Kazal_dom"/>
</dbReference>
<feature type="domain" description="Kazal-like" evidence="2">
    <location>
        <begin position="286"/>
        <end position="328"/>
    </location>
</feature>